<keyword evidence="4" id="KW-0479">Metal-binding</keyword>
<dbReference type="SUPFAM" id="SSF56672">
    <property type="entry name" value="DNA/RNA polymerases"/>
    <property type="match status" value="1"/>
</dbReference>
<dbReference type="Pfam" id="PF08388">
    <property type="entry name" value="GIIM"/>
    <property type="match status" value="1"/>
</dbReference>
<dbReference type="GO" id="GO:0051607">
    <property type="term" value="P:defense response to virus"/>
    <property type="evidence" value="ECO:0007669"/>
    <property type="project" value="UniProtKB-KW"/>
</dbReference>
<proteinExistence type="inferred from homology"/>
<dbReference type="Proteomes" id="UP000242818">
    <property type="component" value="Unassembled WGS sequence"/>
</dbReference>
<dbReference type="EMBL" id="FMAR01000049">
    <property type="protein sequence ID" value="SCC65313.1"/>
    <property type="molecule type" value="Genomic_DNA"/>
</dbReference>
<evidence type="ECO:0000256" key="8">
    <source>
        <dbReference type="ARBA" id="ARBA00034120"/>
    </source>
</evidence>
<dbReference type="InterPro" id="IPR051083">
    <property type="entry name" value="GrpII_Intron_Splice-Mob/Def"/>
</dbReference>
<reference evidence="11 12" key="1">
    <citation type="submission" date="2016-08" db="EMBL/GenBank/DDBJ databases">
        <authorList>
            <person name="Seilhamer J.J."/>
        </authorList>
    </citation>
    <scope>NUCLEOTIDE SEQUENCE [LARGE SCALE GENOMIC DNA]</scope>
    <source>
        <strain evidence="11 12">A37T2</strain>
    </source>
</reference>
<dbReference type="InterPro" id="IPR043502">
    <property type="entry name" value="DNA/RNA_pol_sf"/>
</dbReference>
<comment type="similarity">
    <text evidence="8">Belongs to the bacterial reverse transcriptase family.</text>
</comment>
<evidence type="ECO:0000256" key="1">
    <source>
        <dbReference type="ARBA" id="ARBA00012493"/>
    </source>
</evidence>
<dbReference type="GO" id="GO:0003964">
    <property type="term" value="F:RNA-directed DNA polymerase activity"/>
    <property type="evidence" value="ECO:0007669"/>
    <property type="project" value="UniProtKB-KW"/>
</dbReference>
<keyword evidence="5" id="KW-0460">Magnesium</keyword>
<dbReference type="InterPro" id="IPR030931">
    <property type="entry name" value="Group_II_RT_mat"/>
</dbReference>
<dbReference type="InterPro" id="IPR000123">
    <property type="entry name" value="Reverse_transcriptase_msDNA"/>
</dbReference>
<keyword evidence="12" id="KW-1185">Reference proteome</keyword>
<dbReference type="RefSeq" id="WP_089715830.1">
    <property type="nucleotide sequence ID" value="NZ_FMAR01000049.1"/>
</dbReference>
<evidence type="ECO:0000256" key="9">
    <source>
        <dbReference type="ARBA" id="ARBA00048173"/>
    </source>
</evidence>
<evidence type="ECO:0000256" key="3">
    <source>
        <dbReference type="ARBA" id="ARBA00022695"/>
    </source>
</evidence>
<name>A0A1C4GBM6_9BACT</name>
<evidence type="ECO:0000259" key="10">
    <source>
        <dbReference type="PROSITE" id="PS50878"/>
    </source>
</evidence>
<sequence length="465" mass="53701">MKGRKQKISRDSCRQKNRAEPEYYDGVQTSMWITENNLTSIEQTGYGLLEQIVSPANLNAAYKRVKQNKGAGGIDEMEVESVKDYLVQNKEALIAAILDGSYRPNPVRRVEIPKENGKTRPLGIPTVVDRVIQQAITQVLSPIYERQFSANSYGFRPKRSAHQALQQCQRYITEGYTYAVDMDLEKFFDTVNQSKLVEVLSGTIKDGRVISLIHRYLGAGVVVANKFEQTAVGVPQGGPLSPLLSNIMLNELDKELENRGHRFARYADDLLILCKSQRSAARTMKSLATYIEQKLFLKVNREKSTVAYVKDVKFLGYSFYKLKGEGRLRVHAKSVTRMRLRIRELTSRSNGWGNAKRKEMLKQYITGWTQYFKLADMKKLLIATDKWYRRRLRMVFWKQWKRIRTRHENLVKLGIDMAKAWEYANTRKGYWRIANSWILSTSVTNERLTEAGYVSLTDCYLKARN</sequence>
<dbReference type="PRINTS" id="PR00866">
    <property type="entry name" value="RNADNAPOLMS"/>
</dbReference>
<keyword evidence="7" id="KW-0051">Antiviral defense</keyword>
<evidence type="ECO:0000313" key="12">
    <source>
        <dbReference type="Proteomes" id="UP000242818"/>
    </source>
</evidence>
<dbReference type="STRING" id="1335309.GA0116948_1491"/>
<dbReference type="CDD" id="cd01651">
    <property type="entry name" value="RT_G2_intron"/>
    <property type="match status" value="1"/>
</dbReference>
<comment type="catalytic activity">
    <reaction evidence="9">
        <text>DNA(n) + a 2'-deoxyribonucleoside 5'-triphosphate = DNA(n+1) + diphosphate</text>
        <dbReference type="Rhea" id="RHEA:22508"/>
        <dbReference type="Rhea" id="RHEA-COMP:17339"/>
        <dbReference type="Rhea" id="RHEA-COMP:17340"/>
        <dbReference type="ChEBI" id="CHEBI:33019"/>
        <dbReference type="ChEBI" id="CHEBI:61560"/>
        <dbReference type="ChEBI" id="CHEBI:173112"/>
        <dbReference type="EC" id="2.7.7.49"/>
    </reaction>
</comment>
<dbReference type="OrthoDB" id="9780724at2"/>
<dbReference type="Gene3D" id="3.30.70.270">
    <property type="match status" value="1"/>
</dbReference>
<evidence type="ECO:0000256" key="6">
    <source>
        <dbReference type="ARBA" id="ARBA00022918"/>
    </source>
</evidence>
<protein>
    <recommendedName>
        <fullName evidence="1">RNA-directed DNA polymerase</fullName>
        <ecNumber evidence="1">2.7.7.49</ecNumber>
    </recommendedName>
</protein>
<feature type="domain" description="Reverse transcriptase" evidence="10">
    <location>
        <begin position="91"/>
        <end position="319"/>
    </location>
</feature>
<evidence type="ECO:0000256" key="2">
    <source>
        <dbReference type="ARBA" id="ARBA00022679"/>
    </source>
</evidence>
<organism evidence="11 12">
    <name type="scientific">Chitinophaga costaii</name>
    <dbReference type="NCBI Taxonomy" id="1335309"/>
    <lineage>
        <taxon>Bacteria</taxon>
        <taxon>Pseudomonadati</taxon>
        <taxon>Bacteroidota</taxon>
        <taxon>Chitinophagia</taxon>
        <taxon>Chitinophagales</taxon>
        <taxon>Chitinophagaceae</taxon>
        <taxon>Chitinophaga</taxon>
    </lineage>
</organism>
<dbReference type="InterPro" id="IPR043128">
    <property type="entry name" value="Rev_trsase/Diguanyl_cyclase"/>
</dbReference>
<dbReference type="EC" id="2.7.7.49" evidence="1"/>
<dbReference type="PANTHER" id="PTHR34047:SF8">
    <property type="entry name" value="PROTEIN YKFC"/>
    <property type="match status" value="1"/>
</dbReference>
<evidence type="ECO:0000313" key="11">
    <source>
        <dbReference type="EMBL" id="SCC65313.1"/>
    </source>
</evidence>
<dbReference type="GO" id="GO:0003723">
    <property type="term" value="F:RNA binding"/>
    <property type="evidence" value="ECO:0007669"/>
    <property type="project" value="InterPro"/>
</dbReference>
<keyword evidence="3" id="KW-0548">Nucleotidyltransferase</keyword>
<evidence type="ECO:0000256" key="7">
    <source>
        <dbReference type="ARBA" id="ARBA00023118"/>
    </source>
</evidence>
<dbReference type="InterPro" id="IPR000477">
    <property type="entry name" value="RT_dom"/>
</dbReference>
<dbReference type="Pfam" id="PF00078">
    <property type="entry name" value="RVT_1"/>
    <property type="match status" value="1"/>
</dbReference>
<dbReference type="PANTHER" id="PTHR34047">
    <property type="entry name" value="NUCLEAR INTRON MATURASE 1, MITOCHONDRIAL-RELATED"/>
    <property type="match status" value="1"/>
</dbReference>
<dbReference type="NCBIfam" id="TIGR04416">
    <property type="entry name" value="group_II_RT_mat"/>
    <property type="match status" value="1"/>
</dbReference>
<keyword evidence="2" id="KW-0808">Transferase</keyword>
<dbReference type="InterPro" id="IPR013597">
    <property type="entry name" value="Mat_intron_G2"/>
</dbReference>
<keyword evidence="6 11" id="KW-0695">RNA-directed DNA polymerase</keyword>
<gene>
    <name evidence="11" type="ORF">GA0116948_1491</name>
</gene>
<accession>A0A1C4GBM6</accession>
<evidence type="ECO:0000256" key="5">
    <source>
        <dbReference type="ARBA" id="ARBA00022842"/>
    </source>
</evidence>
<dbReference type="GO" id="GO:0046872">
    <property type="term" value="F:metal ion binding"/>
    <property type="evidence" value="ECO:0007669"/>
    <property type="project" value="UniProtKB-KW"/>
</dbReference>
<evidence type="ECO:0000256" key="4">
    <source>
        <dbReference type="ARBA" id="ARBA00022723"/>
    </source>
</evidence>
<dbReference type="PROSITE" id="PS50878">
    <property type="entry name" value="RT_POL"/>
    <property type="match status" value="1"/>
</dbReference>
<dbReference type="AlphaFoldDB" id="A0A1C4GBM6"/>